<proteinExistence type="inferred from homology"/>
<gene>
    <name evidence="9" type="ORF">FWILDA_LOCUS19544</name>
</gene>
<evidence type="ECO:0000256" key="5">
    <source>
        <dbReference type="ARBA" id="ARBA00022723"/>
    </source>
</evidence>
<dbReference type="InterPro" id="IPR045249">
    <property type="entry name" value="HARBI1-like"/>
</dbReference>
<protein>
    <submittedName>
        <fullName evidence="9">1175_t:CDS:1</fullName>
    </submittedName>
</protein>
<keyword evidence="7" id="KW-0539">Nucleus</keyword>
<comment type="caution">
    <text evidence="9">The sequence shown here is derived from an EMBL/GenBank/DDBJ whole genome shotgun (WGS) entry which is preliminary data.</text>
</comment>
<feature type="domain" description="DDE Tnp4" evidence="8">
    <location>
        <begin position="28"/>
        <end position="183"/>
    </location>
</feature>
<dbReference type="Pfam" id="PF13359">
    <property type="entry name" value="DDE_Tnp_4"/>
    <property type="match status" value="1"/>
</dbReference>
<evidence type="ECO:0000256" key="7">
    <source>
        <dbReference type="ARBA" id="ARBA00023242"/>
    </source>
</evidence>
<evidence type="ECO:0000259" key="8">
    <source>
        <dbReference type="Pfam" id="PF13359"/>
    </source>
</evidence>
<comment type="cofactor">
    <cofactor evidence="1">
        <name>a divalent metal cation</name>
        <dbReference type="ChEBI" id="CHEBI:60240"/>
    </cofactor>
</comment>
<evidence type="ECO:0000256" key="2">
    <source>
        <dbReference type="ARBA" id="ARBA00004123"/>
    </source>
</evidence>
<keyword evidence="4" id="KW-0540">Nuclease</keyword>
<organism evidence="9 10">
    <name type="scientific">Funneliformis geosporum</name>
    <dbReference type="NCBI Taxonomy" id="1117311"/>
    <lineage>
        <taxon>Eukaryota</taxon>
        <taxon>Fungi</taxon>
        <taxon>Fungi incertae sedis</taxon>
        <taxon>Mucoromycota</taxon>
        <taxon>Glomeromycotina</taxon>
        <taxon>Glomeromycetes</taxon>
        <taxon>Glomerales</taxon>
        <taxon>Glomeraceae</taxon>
        <taxon>Funneliformis</taxon>
    </lineage>
</organism>
<keyword evidence="6" id="KW-0378">Hydrolase</keyword>
<dbReference type="GO" id="GO:0046872">
    <property type="term" value="F:metal ion binding"/>
    <property type="evidence" value="ECO:0007669"/>
    <property type="project" value="UniProtKB-KW"/>
</dbReference>
<feature type="non-terminal residue" evidence="9">
    <location>
        <position position="240"/>
    </location>
</feature>
<dbReference type="GO" id="GO:0004518">
    <property type="term" value="F:nuclease activity"/>
    <property type="evidence" value="ECO:0007669"/>
    <property type="project" value="UniProtKB-KW"/>
</dbReference>
<name>A0A9W4TCN8_9GLOM</name>
<evidence type="ECO:0000313" key="10">
    <source>
        <dbReference type="Proteomes" id="UP001153678"/>
    </source>
</evidence>
<keyword evidence="10" id="KW-1185">Reference proteome</keyword>
<dbReference type="Proteomes" id="UP001153678">
    <property type="component" value="Unassembled WGS sequence"/>
</dbReference>
<comment type="similarity">
    <text evidence="3">Belongs to the HARBI1 family.</text>
</comment>
<dbReference type="GO" id="GO:0005634">
    <property type="term" value="C:nucleus"/>
    <property type="evidence" value="ECO:0007669"/>
    <property type="project" value="UniProtKB-SubCell"/>
</dbReference>
<evidence type="ECO:0000256" key="3">
    <source>
        <dbReference type="ARBA" id="ARBA00006958"/>
    </source>
</evidence>
<dbReference type="PANTHER" id="PTHR22930">
    <property type="match status" value="1"/>
</dbReference>
<sequence>FPNNHVEFSKIARKFKRKAGIPYAVGAIDGSHIPIKAPKQYPMDYYNRKGFYSIVLQAVIDSSGKFIDIFVGYPGSTHDSRIFHNSPLYHKFSSSSSSVIPTNAYILGDAGYPCQNWLLTPYRDNGRLTAIQTYYNVKHSQTRIGVEQAFGRLKSRFRCLINPLTMSIEIAILIVTVTCILHNICEERQEDILDDNDYFDDQNNFQTLLDNNNINSVTYLTNSIRDNLANYLWNKKIQRD</sequence>
<dbReference type="AlphaFoldDB" id="A0A9W4TCN8"/>
<dbReference type="PANTHER" id="PTHR22930:SF85">
    <property type="entry name" value="GH03217P-RELATED"/>
    <property type="match status" value="1"/>
</dbReference>
<dbReference type="EMBL" id="CAMKVN010024222">
    <property type="protein sequence ID" value="CAI2200389.1"/>
    <property type="molecule type" value="Genomic_DNA"/>
</dbReference>
<dbReference type="OrthoDB" id="2422321at2759"/>
<evidence type="ECO:0000256" key="6">
    <source>
        <dbReference type="ARBA" id="ARBA00022801"/>
    </source>
</evidence>
<comment type="subcellular location">
    <subcellularLocation>
        <location evidence="2">Nucleus</location>
    </subcellularLocation>
</comment>
<feature type="non-terminal residue" evidence="9">
    <location>
        <position position="1"/>
    </location>
</feature>
<keyword evidence="5" id="KW-0479">Metal-binding</keyword>
<evidence type="ECO:0000313" key="9">
    <source>
        <dbReference type="EMBL" id="CAI2200389.1"/>
    </source>
</evidence>
<reference evidence="9" key="1">
    <citation type="submission" date="2022-08" db="EMBL/GenBank/DDBJ databases">
        <authorList>
            <person name="Kallberg Y."/>
            <person name="Tangrot J."/>
            <person name="Rosling A."/>
        </authorList>
    </citation>
    <scope>NUCLEOTIDE SEQUENCE</scope>
    <source>
        <strain evidence="9">Wild A</strain>
    </source>
</reference>
<dbReference type="GO" id="GO:0016787">
    <property type="term" value="F:hydrolase activity"/>
    <property type="evidence" value="ECO:0007669"/>
    <property type="project" value="UniProtKB-KW"/>
</dbReference>
<evidence type="ECO:0000256" key="4">
    <source>
        <dbReference type="ARBA" id="ARBA00022722"/>
    </source>
</evidence>
<evidence type="ECO:0000256" key="1">
    <source>
        <dbReference type="ARBA" id="ARBA00001968"/>
    </source>
</evidence>
<dbReference type="InterPro" id="IPR027806">
    <property type="entry name" value="HARBI1_dom"/>
</dbReference>
<accession>A0A9W4TCN8</accession>